<protein>
    <submittedName>
        <fullName evidence="1">(Mediterranean fruit fly) hypothetical protein</fullName>
    </submittedName>
</protein>
<evidence type="ECO:0000313" key="2">
    <source>
        <dbReference type="Proteomes" id="UP000606786"/>
    </source>
</evidence>
<dbReference type="AlphaFoldDB" id="A0A811V1U6"/>
<comment type="caution">
    <text evidence="1">The sequence shown here is derived from an EMBL/GenBank/DDBJ whole genome shotgun (WGS) entry which is preliminary data.</text>
</comment>
<name>A0A811V1U6_CERCA</name>
<keyword evidence="2" id="KW-1185">Reference proteome</keyword>
<evidence type="ECO:0000313" key="1">
    <source>
        <dbReference type="EMBL" id="CAD7005532.1"/>
    </source>
</evidence>
<reference evidence="1" key="1">
    <citation type="submission" date="2020-11" db="EMBL/GenBank/DDBJ databases">
        <authorList>
            <person name="Whitehead M."/>
        </authorList>
    </citation>
    <scope>NUCLEOTIDE SEQUENCE</scope>
    <source>
        <strain evidence="1">EGII</strain>
    </source>
</reference>
<dbReference type="Proteomes" id="UP000606786">
    <property type="component" value="Unassembled WGS sequence"/>
</dbReference>
<gene>
    <name evidence="1" type="ORF">CCAP1982_LOCUS13892</name>
</gene>
<proteinExistence type="predicted"/>
<accession>A0A811V1U6</accession>
<organism evidence="1 2">
    <name type="scientific">Ceratitis capitata</name>
    <name type="common">Mediterranean fruit fly</name>
    <name type="synonym">Tephritis capitata</name>
    <dbReference type="NCBI Taxonomy" id="7213"/>
    <lineage>
        <taxon>Eukaryota</taxon>
        <taxon>Metazoa</taxon>
        <taxon>Ecdysozoa</taxon>
        <taxon>Arthropoda</taxon>
        <taxon>Hexapoda</taxon>
        <taxon>Insecta</taxon>
        <taxon>Pterygota</taxon>
        <taxon>Neoptera</taxon>
        <taxon>Endopterygota</taxon>
        <taxon>Diptera</taxon>
        <taxon>Brachycera</taxon>
        <taxon>Muscomorpha</taxon>
        <taxon>Tephritoidea</taxon>
        <taxon>Tephritidae</taxon>
        <taxon>Ceratitis</taxon>
        <taxon>Ceratitis</taxon>
    </lineage>
</organism>
<dbReference type="EMBL" id="CAJHJT010000034">
    <property type="protein sequence ID" value="CAD7005532.1"/>
    <property type="molecule type" value="Genomic_DNA"/>
</dbReference>
<sequence length="54" mass="6229">RCLDKIHHYLTIFCQIFLYLTRHSTGIKGLPVTVEKLVSILLRNIKLLSTTGFL</sequence>
<feature type="non-terminal residue" evidence="1">
    <location>
        <position position="1"/>
    </location>
</feature>